<evidence type="ECO:0000313" key="1">
    <source>
        <dbReference type="EMBL" id="AOL56669.1"/>
    </source>
</evidence>
<proteinExistence type="predicted"/>
<gene>
    <name evidence="1" type="primary">p6.9</name>
</gene>
<name>A0A1C8ZXF5_9ABAC</name>
<reference evidence="1" key="1">
    <citation type="journal article" date="2016" name="Genome Announc.">
        <title>Complete genomes of six Chrysodeixis includens nucleopolyhedrovirus isolates.</title>
        <authorList>
            <person name="Craveiro S.R."/>
            <person name="Santos L.A.V.M."/>
            <person name="Togawa R.C."/>
            <person name="Inglis P.W."/>
            <person name="Grynberg P."/>
            <person name="Ribeiro Z.M.A."/>
            <person name="Ribeiro B.M."/>
            <person name="Castro M.E.B."/>
        </authorList>
    </citation>
    <scope>NUCLEOTIDE SEQUENCE</scope>
    <source>
        <strain evidence="1">IB</strain>
    </source>
</reference>
<organism evidence="1">
    <name type="scientific">Chrysodeixis includens nucleopolyhedrovirus</name>
    <dbReference type="NCBI Taxonomy" id="1207438"/>
    <lineage>
        <taxon>Viruses</taxon>
        <taxon>Viruses incertae sedis</taxon>
        <taxon>Naldaviricetes</taxon>
        <taxon>Lefavirales</taxon>
        <taxon>Baculoviridae</taxon>
        <taxon>Alphabaculovirus</taxon>
        <taxon>Alphabaculovirus chrincludentis</taxon>
        <taxon>Alphabaculovirus alterchrincludentis</taxon>
    </lineage>
</organism>
<dbReference type="EMBL" id="KU669290">
    <property type="protein sequence ID" value="AOL56669.1"/>
    <property type="molecule type" value="Genomic_DNA"/>
</dbReference>
<accession>A0A1C8ZXF5</accession>
<protein>
    <submittedName>
        <fullName evidence="1">p6.9</fullName>
    </submittedName>
</protein>
<sequence length="114" mass="11836">MKTIVFNTTKWYIVDDHRAGVAPAADNIDAGPAEADVVQAEAGVALAEEDVAPAADNTDVDPEAGVALAEAGVADQDVLAADALPRAVVVIPTDTAEDAIDHDRHRFCCSIDNI</sequence>